<proteinExistence type="predicted"/>
<dbReference type="AlphaFoldDB" id="A0A2M4CLH0"/>
<organism evidence="3">
    <name type="scientific">Anopheles darlingi</name>
    <name type="common">Mosquito</name>
    <dbReference type="NCBI Taxonomy" id="43151"/>
    <lineage>
        <taxon>Eukaryota</taxon>
        <taxon>Metazoa</taxon>
        <taxon>Ecdysozoa</taxon>
        <taxon>Arthropoda</taxon>
        <taxon>Hexapoda</taxon>
        <taxon>Insecta</taxon>
        <taxon>Pterygota</taxon>
        <taxon>Neoptera</taxon>
        <taxon>Endopterygota</taxon>
        <taxon>Diptera</taxon>
        <taxon>Nematocera</taxon>
        <taxon>Culicoidea</taxon>
        <taxon>Culicidae</taxon>
        <taxon>Anophelinae</taxon>
        <taxon>Anopheles</taxon>
    </lineage>
</organism>
<dbReference type="VEuPathDB" id="VectorBase:ADAR2_003074"/>
<sequence length="231" mass="25392">MWPRTIWIVFLLHTLSILGTNGSEGVSCSFCQSIGNYNTCLQTAKSVECNDALVQMTHLLLSPHNPTLRKDPSMGTVGVGYQCFRVNYTVQDIWNYQMGCTYADNRICQGWKLNTQCSSVPAKVVATTTTMVPSSSTVIPVSNSRKPISAVSITAVPPSNMNRSTTVTMVATTKSTKKESNATEIQKPTMGPVKTNREMHSNAKGYTIEGEFIAIAIALTIWNVFFVQHAW</sequence>
<evidence type="ECO:0000256" key="1">
    <source>
        <dbReference type="SAM" id="MobiDB-lite"/>
    </source>
</evidence>
<evidence type="ECO:0000256" key="2">
    <source>
        <dbReference type="SAM" id="SignalP"/>
    </source>
</evidence>
<name>A0A2M4CLH0_ANODA</name>
<feature type="signal peptide" evidence="2">
    <location>
        <begin position="1"/>
        <end position="22"/>
    </location>
</feature>
<dbReference type="EMBL" id="GGFL01001951">
    <property type="protein sequence ID" value="MBW66129.1"/>
    <property type="molecule type" value="Transcribed_RNA"/>
</dbReference>
<evidence type="ECO:0000313" key="3">
    <source>
        <dbReference type="EMBL" id="MBW66129.1"/>
    </source>
</evidence>
<reference evidence="3" key="1">
    <citation type="submission" date="2018-01" db="EMBL/GenBank/DDBJ databases">
        <title>An insight into the sialome of Amazonian anophelines.</title>
        <authorList>
            <person name="Ribeiro J.M."/>
            <person name="Scarpassa V."/>
            <person name="Calvo E."/>
        </authorList>
    </citation>
    <scope>NUCLEOTIDE SEQUENCE</scope>
</reference>
<protein>
    <submittedName>
        <fullName evidence="3">Putative agap013105-pa-like protein</fullName>
    </submittedName>
</protein>
<accession>A0A2M4CLH0</accession>
<keyword evidence="2" id="KW-0732">Signal</keyword>
<feature type="region of interest" description="Disordered" evidence="1">
    <location>
        <begin position="174"/>
        <end position="197"/>
    </location>
</feature>
<feature type="chain" id="PRO_5014714440" evidence="2">
    <location>
        <begin position="23"/>
        <end position="231"/>
    </location>
</feature>